<sequence length="209" mass="21875">MVTIGLIGSGHIGQALARQAIAHGYDVVLSNSRGPETLAELVAELGPRASAATPAEAGAAGDIVVVTVPFKAYQRVPAEPLAGKVVIDTNNYYFERDGHNEAIDEGRATVSGLLQAHLPDSKVVKAFNNIGSADILGHATPPGTADRRALPVAGDDQEAKKRVTDLIEEFGFDVVDVGPLSEGARYDRDKPAYGPRLNSAELRAALAKG</sequence>
<gene>
    <name evidence="1" type="ORF">ACEZDG_19115</name>
</gene>
<proteinExistence type="predicted"/>
<dbReference type="Proteomes" id="UP001592582">
    <property type="component" value="Unassembled WGS sequence"/>
</dbReference>
<dbReference type="Pfam" id="PF03807">
    <property type="entry name" value="F420_oxidored"/>
    <property type="match status" value="1"/>
</dbReference>
<dbReference type="Gene3D" id="3.40.50.720">
    <property type="entry name" value="NAD(P)-binding Rossmann-like Domain"/>
    <property type="match status" value="1"/>
</dbReference>
<dbReference type="InterPro" id="IPR051267">
    <property type="entry name" value="STEAP_metalloreductase"/>
</dbReference>
<evidence type="ECO:0000313" key="2">
    <source>
        <dbReference type="Proteomes" id="UP001592582"/>
    </source>
</evidence>
<dbReference type="InterPro" id="IPR036291">
    <property type="entry name" value="NAD(P)-bd_dom_sf"/>
</dbReference>
<dbReference type="SUPFAM" id="SSF51735">
    <property type="entry name" value="NAD(P)-binding Rossmann-fold domains"/>
    <property type="match status" value="1"/>
</dbReference>
<dbReference type="InterPro" id="IPR028939">
    <property type="entry name" value="P5C_Rdtase_cat_N"/>
</dbReference>
<dbReference type="PANTHER" id="PTHR14239">
    <property type="entry name" value="DUDULIN-RELATED"/>
    <property type="match status" value="1"/>
</dbReference>
<name>A0ABV6VCB8_9ACTN</name>
<reference evidence="1 2" key="1">
    <citation type="submission" date="2024-09" db="EMBL/GenBank/DDBJ databases">
        <authorList>
            <person name="Lee S.D."/>
        </authorList>
    </citation>
    <scope>NUCLEOTIDE SEQUENCE [LARGE SCALE GENOMIC DNA]</scope>
    <source>
        <strain evidence="1 2">N1-1</strain>
    </source>
</reference>
<organism evidence="1 2">
    <name type="scientific">Streptacidiphilus alkalitolerans</name>
    <dbReference type="NCBI Taxonomy" id="3342712"/>
    <lineage>
        <taxon>Bacteria</taxon>
        <taxon>Bacillati</taxon>
        <taxon>Actinomycetota</taxon>
        <taxon>Actinomycetes</taxon>
        <taxon>Kitasatosporales</taxon>
        <taxon>Streptomycetaceae</taxon>
        <taxon>Streptacidiphilus</taxon>
    </lineage>
</organism>
<evidence type="ECO:0000313" key="1">
    <source>
        <dbReference type="EMBL" id="MFC1411379.1"/>
    </source>
</evidence>
<dbReference type="EMBL" id="JBHEZX010000007">
    <property type="protein sequence ID" value="MFC1411379.1"/>
    <property type="molecule type" value="Genomic_DNA"/>
</dbReference>
<protein>
    <submittedName>
        <fullName evidence="1">NADPH-dependent F420 reductase</fullName>
    </submittedName>
</protein>
<accession>A0ABV6VCB8</accession>
<keyword evidence="2" id="KW-1185">Reference proteome</keyword>
<comment type="caution">
    <text evidence="1">The sequence shown here is derived from an EMBL/GenBank/DDBJ whole genome shotgun (WGS) entry which is preliminary data.</text>
</comment>